<dbReference type="PATRIC" id="fig|200450.3.peg.1695"/>
<accession>A0A0H5AZV4</accession>
<reference evidence="2" key="2">
    <citation type="submission" date="2015-05" db="EMBL/GenBank/DDBJ databases">
        <authorList>
            <person name="Swarnkar M.K."/>
            <person name="Vyas P."/>
            <person name="Rahi P."/>
            <person name="Thakur R."/>
            <person name="Thakur N."/>
            <person name="Singh A.K."/>
            <person name="Gulati A."/>
        </authorList>
    </citation>
    <scope>NUCLEOTIDE SEQUENCE [LARGE SCALE GENOMIC DNA]</scope>
    <source>
        <strain evidence="2">745</strain>
    </source>
</reference>
<dbReference type="Proteomes" id="UP000036608">
    <property type="component" value="Chromosome"/>
</dbReference>
<evidence type="ECO:0000313" key="1">
    <source>
        <dbReference type="EMBL" id="AKS10142.1"/>
    </source>
</evidence>
<dbReference type="OrthoDB" id="7033315at2"/>
<dbReference type="InterPro" id="IPR004929">
    <property type="entry name" value="I-spanin"/>
</dbReference>
<reference evidence="1 2" key="1">
    <citation type="journal article" date="2015" name="Genome Announc.">
        <title>Complete Genome Sequence of the Rhizobacterium Pseudomonas trivialis Strain IHBB745 with Multiple Plant Growth-Promoting Activities and Tolerance to Desiccation and Alkalinity.</title>
        <authorList>
            <person name="Gulati A."/>
            <person name="Swarnkar M.K."/>
            <person name="Vyas P."/>
            <person name="Rahi P."/>
            <person name="Thakur R."/>
            <person name="Thakur N."/>
            <person name="Singh A.K."/>
        </authorList>
    </citation>
    <scope>NUCLEOTIDE SEQUENCE [LARGE SCALE GENOMIC DNA]</scope>
    <source>
        <strain evidence="2">745</strain>
    </source>
</reference>
<organism evidence="1 2">
    <name type="scientific">Pseudomonas trivialis</name>
    <dbReference type="NCBI Taxonomy" id="200450"/>
    <lineage>
        <taxon>Bacteria</taxon>
        <taxon>Pseudomonadati</taxon>
        <taxon>Pseudomonadota</taxon>
        <taxon>Gammaproteobacteria</taxon>
        <taxon>Pseudomonadales</taxon>
        <taxon>Pseudomonadaceae</taxon>
        <taxon>Pseudomonas</taxon>
    </lineage>
</organism>
<dbReference type="GO" id="GO:0044659">
    <property type="term" value="P:viral release from host cell by cytolysis"/>
    <property type="evidence" value="ECO:0007669"/>
    <property type="project" value="InterPro"/>
</dbReference>
<dbReference type="EMBL" id="CP011507">
    <property type="protein sequence ID" value="AKS10142.1"/>
    <property type="molecule type" value="Genomic_DNA"/>
</dbReference>
<dbReference type="AlphaFoldDB" id="A0A0H5AZV4"/>
<dbReference type="KEGG" id="ptv:AA957_08165"/>
<dbReference type="Pfam" id="PF03245">
    <property type="entry name" value="Phage_lysis"/>
    <property type="match status" value="1"/>
</dbReference>
<sequence>MRLLSVCRLIGVCLLVAVIWQVQAWRYGALIERLSATQTQATLQQQRAEQARRLALEQQLSASDTQHARELSDAHHHQAVLRDRLATADVRLSVLLDTASDCAVPATTTPGGVVHAAPRARLDPAHAQRIIGITDDGDNALIALRACQAYVRAVAR</sequence>
<proteinExistence type="predicted"/>
<protein>
    <submittedName>
        <fullName evidence="1">Lysozyme</fullName>
    </submittedName>
</protein>
<name>A0A0H5AZV4_9PSED</name>
<dbReference type="RefSeq" id="WP_049713410.1">
    <property type="nucleotide sequence ID" value="NZ_CP011507.1"/>
</dbReference>
<evidence type="ECO:0000313" key="2">
    <source>
        <dbReference type="Proteomes" id="UP000036608"/>
    </source>
</evidence>
<gene>
    <name evidence="1" type="ORF">AA957_08165</name>
</gene>